<dbReference type="Gene3D" id="3.30.565.10">
    <property type="entry name" value="Histidine kinase-like ATPase, C-terminal domain"/>
    <property type="match status" value="1"/>
</dbReference>
<keyword evidence="2" id="KW-1185">Reference proteome</keyword>
<proteinExistence type="predicted"/>
<name>A0A239GW53_9ACTN</name>
<sequence>MEWSQTYPGLPAMVPAVRAFVRGLLDGTPRVHDAELVIAELAANALQHTPSGDPGGAFRVPGHIRMRVRYKAWTSDWFDRLMLSPDELRDLLPGSGWRLDGATYSGPVGFWLAEMSRVESPVSGPGSC</sequence>
<dbReference type="Proteomes" id="UP000198318">
    <property type="component" value="Unassembled WGS sequence"/>
</dbReference>
<evidence type="ECO:0000313" key="1">
    <source>
        <dbReference type="EMBL" id="SNS73171.1"/>
    </source>
</evidence>
<evidence type="ECO:0000313" key="2">
    <source>
        <dbReference type="Proteomes" id="UP000198318"/>
    </source>
</evidence>
<dbReference type="AlphaFoldDB" id="A0A239GW53"/>
<dbReference type="EMBL" id="FZOR01000008">
    <property type="protein sequence ID" value="SNS73171.1"/>
    <property type="molecule type" value="Genomic_DNA"/>
</dbReference>
<reference evidence="1 2" key="1">
    <citation type="submission" date="2017-06" db="EMBL/GenBank/DDBJ databases">
        <authorList>
            <person name="Kim H.J."/>
            <person name="Triplett B.A."/>
        </authorList>
    </citation>
    <scope>NUCLEOTIDE SEQUENCE [LARGE SCALE GENOMIC DNA]</scope>
    <source>
        <strain evidence="1 2">DSM 44715</strain>
    </source>
</reference>
<protein>
    <recommendedName>
        <fullName evidence="3">Anti-sigma regulatory factor (Ser/Thr protein kinase)</fullName>
    </recommendedName>
</protein>
<dbReference type="InterPro" id="IPR036890">
    <property type="entry name" value="HATPase_C_sf"/>
</dbReference>
<evidence type="ECO:0008006" key="3">
    <source>
        <dbReference type="Google" id="ProtNLM"/>
    </source>
</evidence>
<gene>
    <name evidence="1" type="ORF">SAMN05443665_1008136</name>
</gene>
<organism evidence="1 2">
    <name type="scientific">Actinomadura meyerae</name>
    <dbReference type="NCBI Taxonomy" id="240840"/>
    <lineage>
        <taxon>Bacteria</taxon>
        <taxon>Bacillati</taxon>
        <taxon>Actinomycetota</taxon>
        <taxon>Actinomycetes</taxon>
        <taxon>Streptosporangiales</taxon>
        <taxon>Thermomonosporaceae</taxon>
        <taxon>Actinomadura</taxon>
    </lineage>
</organism>
<accession>A0A239GW53</accession>